<dbReference type="Pfam" id="PF01473">
    <property type="entry name" value="Choline_bind_1"/>
    <property type="match status" value="1"/>
</dbReference>
<dbReference type="OrthoDB" id="9809549at2"/>
<feature type="signal peptide" evidence="3">
    <location>
        <begin position="1"/>
        <end position="28"/>
    </location>
</feature>
<dbReference type="AlphaFoldDB" id="A0A2A7MLA6"/>
<dbReference type="EMBL" id="PDCJ01000001">
    <property type="protein sequence ID" value="PEG32475.1"/>
    <property type="molecule type" value="Genomic_DNA"/>
</dbReference>
<feature type="repeat" description="Cell wall-binding" evidence="2">
    <location>
        <begin position="481"/>
        <end position="500"/>
    </location>
</feature>
<dbReference type="Gene3D" id="2.10.270.10">
    <property type="entry name" value="Cholin Binding"/>
    <property type="match status" value="1"/>
</dbReference>
<evidence type="ECO:0000313" key="4">
    <source>
        <dbReference type="EMBL" id="PEG32475.1"/>
    </source>
</evidence>
<dbReference type="STRING" id="137838.GCA_001458595_03994"/>
<evidence type="ECO:0000313" key="5">
    <source>
        <dbReference type="Proteomes" id="UP000220840"/>
    </source>
</evidence>
<organism evidence="4 5">
    <name type="scientific">Clostridium neonatale</name>
    <dbReference type="NCBI Taxonomy" id="137838"/>
    <lineage>
        <taxon>Bacteria</taxon>
        <taxon>Bacillati</taxon>
        <taxon>Bacillota</taxon>
        <taxon>Clostridia</taxon>
        <taxon>Eubacteriales</taxon>
        <taxon>Clostridiaceae</taxon>
        <taxon>Clostridium</taxon>
    </lineage>
</organism>
<dbReference type="Pfam" id="PF19127">
    <property type="entry name" value="Choline_bind_3"/>
    <property type="match status" value="1"/>
</dbReference>
<reference evidence="4 5" key="1">
    <citation type="submission" date="2017-10" db="EMBL/GenBank/DDBJ databases">
        <title>Effective Description of Clostridium neonatale sp. nov. linked to necrotizing enterocolitis in neonates and a clarification of species assignable to the genus Clostridium (Prazmowski 1880) emend. Lawson and Rainey 2016.</title>
        <authorList>
            <person name="Bernard K."/>
            <person name="Burdz T."/>
            <person name="Wiebe D."/>
            <person name="Balcewich B."/>
            <person name="Alfa M."/>
            <person name="Bernier A.-M."/>
        </authorList>
    </citation>
    <scope>NUCLEOTIDE SEQUENCE [LARGE SCALE GENOMIC DNA]</scope>
    <source>
        <strain evidence="4 5">LCDC99A005</strain>
    </source>
</reference>
<proteinExistence type="predicted"/>
<evidence type="ECO:0000256" key="1">
    <source>
        <dbReference type="ARBA" id="ARBA00022737"/>
    </source>
</evidence>
<keyword evidence="5" id="KW-1185">Reference proteome</keyword>
<evidence type="ECO:0000256" key="3">
    <source>
        <dbReference type="SAM" id="SignalP"/>
    </source>
</evidence>
<sequence>MIKRLSKFTSLMAAMTSITSLSMTGVNAAEYERIDYKEGSVYEAVTYKDGKFYIDGQLEELDNEGVYYLSDGKYTKLTDLDTGSEVEPYGAKYLNIDSGDIYLDLSSGESVDEDLEQDDIDDTKVNLRKNIRNKADDRYSDHDISRESLTKLKNYNFGEEWYETTFAPEQITNGDADELTVYTNKEGKYIDADYNVGKIKVVTDNKIATLNNTDDTEKNISVSVSNAKVITHDNSYIYRKATMTVKSDETINKINGIDIPKTSTDQSVFIMNEENNIISFDVIQKISKEQSSETIDGAKYAKNVTTYMLSKSNGTKVKFDVSDDTTYSISKGKIIACKINENGTISAQGISLKSEAGVNTVGIKKADAEEYSDHAIDVNGVLWRLDGGYIYRYNGATDWIKVYKVDGSMTRLSVYDENNMLVWDEEAERYSIINKAPKDNSQALSENIEKVENLIDGNVITGWIKNESGTWSFVNSDSSLIKGWLNDNSNWYYLDGNGVMKTGWINDKDKWYYLNSNGSMATGWIKESNDWYYLKENGAMATGWVYVKDKWYYLNSNGSMVYNTTINGYRVGADGAMI</sequence>
<feature type="repeat" description="Cell wall-binding" evidence="2">
    <location>
        <begin position="521"/>
        <end position="540"/>
    </location>
</feature>
<dbReference type="PROSITE" id="PS51170">
    <property type="entry name" value="CW"/>
    <property type="match status" value="4"/>
</dbReference>
<keyword evidence="1" id="KW-0677">Repeat</keyword>
<evidence type="ECO:0000256" key="2">
    <source>
        <dbReference type="PROSITE-ProRule" id="PRU00591"/>
    </source>
</evidence>
<dbReference type="Proteomes" id="UP000220840">
    <property type="component" value="Unassembled WGS sequence"/>
</dbReference>
<name>A0A2A7MLA6_9CLOT</name>
<gene>
    <name evidence="4" type="ORF">CQ394_12520</name>
</gene>
<comment type="caution">
    <text evidence="4">The sequence shown here is derived from an EMBL/GenBank/DDBJ whole genome shotgun (WGS) entry which is preliminary data.</text>
</comment>
<feature type="repeat" description="Cell wall-binding" evidence="2">
    <location>
        <begin position="501"/>
        <end position="520"/>
    </location>
</feature>
<dbReference type="RefSeq" id="WP_058296618.1">
    <property type="nucleotide sequence ID" value="NZ_LN890328.1"/>
</dbReference>
<accession>A0A2A7MLA6</accession>
<feature type="chain" id="PRO_5012608407" evidence="3">
    <location>
        <begin position="29"/>
        <end position="578"/>
    </location>
</feature>
<dbReference type="SUPFAM" id="SSF69360">
    <property type="entry name" value="Cell wall binding repeat"/>
    <property type="match status" value="1"/>
</dbReference>
<keyword evidence="3" id="KW-0732">Signal</keyword>
<dbReference type="Pfam" id="PF19085">
    <property type="entry name" value="Choline_bind_2"/>
    <property type="match status" value="1"/>
</dbReference>
<protein>
    <submittedName>
        <fullName evidence="4">Cell wall-binding protein</fullName>
    </submittedName>
</protein>
<dbReference type="InterPro" id="IPR018337">
    <property type="entry name" value="Cell_wall/Cho-bd_repeat"/>
</dbReference>
<feature type="repeat" description="Cell wall-binding" evidence="2">
    <location>
        <begin position="541"/>
        <end position="560"/>
    </location>
</feature>